<dbReference type="SUPFAM" id="SSF69593">
    <property type="entry name" value="Glycerol-3-phosphate (1)-acyltransferase"/>
    <property type="match status" value="1"/>
</dbReference>
<accession>A0AA41YA62</accession>
<comment type="pathway">
    <text evidence="1">Lipid metabolism.</text>
</comment>
<dbReference type="EMBL" id="JAPAAF010000053">
    <property type="protein sequence ID" value="MCW0484815.1"/>
    <property type="molecule type" value="Genomic_DNA"/>
</dbReference>
<evidence type="ECO:0000313" key="6">
    <source>
        <dbReference type="Proteomes" id="UP001163821"/>
    </source>
</evidence>
<reference evidence="5" key="1">
    <citation type="submission" date="2022-10" db="EMBL/GenBank/DDBJ databases">
        <title>Gaoshiqiia sediminis gen. nov., sp. nov., isolated from coastal sediment.</title>
        <authorList>
            <person name="Yu W.X."/>
            <person name="Mu D.S."/>
            <person name="Du J.Z."/>
            <person name="Liang Y.Q."/>
        </authorList>
    </citation>
    <scope>NUCLEOTIDE SEQUENCE</scope>
    <source>
        <strain evidence="5">A06</strain>
    </source>
</reference>
<dbReference type="Pfam" id="PF01553">
    <property type="entry name" value="Acyltransferase"/>
    <property type="match status" value="1"/>
</dbReference>
<dbReference type="GO" id="GO:0006654">
    <property type="term" value="P:phosphatidic acid biosynthetic process"/>
    <property type="evidence" value="ECO:0007669"/>
    <property type="project" value="TreeGrafter"/>
</dbReference>
<evidence type="ECO:0000259" key="4">
    <source>
        <dbReference type="SMART" id="SM00563"/>
    </source>
</evidence>
<protein>
    <submittedName>
        <fullName evidence="5">1-acyl-sn-glycerol-3-phosphate acyltransferase</fullName>
    </submittedName>
</protein>
<dbReference type="GO" id="GO:0003841">
    <property type="term" value="F:1-acylglycerol-3-phosphate O-acyltransferase activity"/>
    <property type="evidence" value="ECO:0007669"/>
    <property type="project" value="TreeGrafter"/>
</dbReference>
<evidence type="ECO:0000313" key="5">
    <source>
        <dbReference type="EMBL" id="MCW0484815.1"/>
    </source>
</evidence>
<dbReference type="SMART" id="SM00563">
    <property type="entry name" value="PlsC"/>
    <property type="match status" value="1"/>
</dbReference>
<proteinExistence type="predicted"/>
<dbReference type="PANTHER" id="PTHR10434">
    <property type="entry name" value="1-ACYL-SN-GLYCEROL-3-PHOSPHATE ACYLTRANSFERASE"/>
    <property type="match status" value="1"/>
</dbReference>
<feature type="domain" description="Phospholipid/glycerol acyltransferase" evidence="4">
    <location>
        <begin position="27"/>
        <end position="136"/>
    </location>
</feature>
<evidence type="ECO:0000256" key="1">
    <source>
        <dbReference type="ARBA" id="ARBA00005189"/>
    </source>
</evidence>
<evidence type="ECO:0000256" key="3">
    <source>
        <dbReference type="ARBA" id="ARBA00023315"/>
    </source>
</evidence>
<dbReference type="AlphaFoldDB" id="A0AA41YA62"/>
<dbReference type="Proteomes" id="UP001163821">
    <property type="component" value="Unassembled WGS sequence"/>
</dbReference>
<evidence type="ECO:0000256" key="2">
    <source>
        <dbReference type="ARBA" id="ARBA00022679"/>
    </source>
</evidence>
<comment type="caution">
    <text evidence="5">The sequence shown here is derived from an EMBL/GenBank/DDBJ whole genome shotgun (WGS) entry which is preliminary data.</text>
</comment>
<keyword evidence="6" id="KW-1185">Reference proteome</keyword>
<sequence>MKAVCRFLLNVLGWKAVSGVMPHKKAIIIGVPHTSAWDFVISWLYYTSVGGVANIVIKKEFFFWPLGFFLRKMGAIPVDRSNGVSVVKQIIEEMNKREMMHLAITPEGTRERTKKWKAGFHTIAKATGAVVYLGFFDFGRKEIGWHETLELTDDPQADIRRMKAYYRSRGVIGKHPDQFSAEE</sequence>
<dbReference type="RefSeq" id="WP_282593407.1">
    <property type="nucleotide sequence ID" value="NZ_JAPAAF010000053.1"/>
</dbReference>
<keyword evidence="2" id="KW-0808">Transferase</keyword>
<keyword evidence="3 5" id="KW-0012">Acyltransferase</keyword>
<dbReference type="PANTHER" id="PTHR10434:SF9">
    <property type="entry name" value="PHOSPHOLIPID_GLYCEROL ACYLTRANSFERASE DOMAIN-CONTAINING PROTEIN"/>
    <property type="match status" value="1"/>
</dbReference>
<gene>
    <name evidence="5" type="ORF">N2K84_18935</name>
</gene>
<dbReference type="InterPro" id="IPR002123">
    <property type="entry name" value="Plipid/glycerol_acylTrfase"/>
</dbReference>
<name>A0AA41YA62_9BACT</name>
<organism evidence="5 6">
    <name type="scientific">Gaoshiqia sediminis</name>
    <dbReference type="NCBI Taxonomy" id="2986998"/>
    <lineage>
        <taxon>Bacteria</taxon>
        <taxon>Pseudomonadati</taxon>
        <taxon>Bacteroidota</taxon>
        <taxon>Bacteroidia</taxon>
        <taxon>Marinilabiliales</taxon>
        <taxon>Prolixibacteraceae</taxon>
        <taxon>Gaoshiqia</taxon>
    </lineage>
</organism>